<reference evidence="4 5" key="1">
    <citation type="submission" date="2019-07" db="EMBL/GenBank/DDBJ databases">
        <title>Genomics analysis of Aphanomyces spp. identifies a new class of oomycete effector associated with host adaptation.</title>
        <authorList>
            <person name="Gaulin E."/>
        </authorList>
    </citation>
    <scope>NUCLEOTIDE SEQUENCE [LARGE SCALE GENOMIC DNA]</scope>
    <source>
        <strain evidence="4 5">ATCC 201684</strain>
    </source>
</reference>
<evidence type="ECO:0000256" key="2">
    <source>
        <dbReference type="SAM" id="Phobius"/>
    </source>
</evidence>
<dbReference type="Proteomes" id="UP000481153">
    <property type="component" value="Unassembled WGS sequence"/>
</dbReference>
<evidence type="ECO:0000256" key="1">
    <source>
        <dbReference type="SAM" id="MobiDB-lite"/>
    </source>
</evidence>
<sequence length="659" mass="72592">MATPLALDSSDFVARFRQLETLNVSLKDSSLPTQLPDIVQNRLDAYSLAWTDLTPFAQQALLWDTGIVVASTGASNKYLQVFVPCNTTMQNITVTPSSLKGGLDTFTCPGPNNTNYARQQGIARSFSSLEKVLRCAIDDYQLLPSNSSAFSQNAMPSNQVPILRVLLHTDNTGDSRPVIHSYLDNSLQHWPTTCPSVSQPTGLIIPCQSRAVKPKGTVNTCAATPSAAMNSWLASIQASKTATSQKTSNEAVVLPQQTALATPPSQEKSSYGPLIGGIVGGVVGLLLLAGIYWYCRIRRARPRRLLSDLLPVDQRPTRIGILGQNARPRASTNPSFHQPQRHEDDHARRPASKLSALIVNPYEVLTFDATTALSSLEHVRDREITYEAIVCDQLMASGSRSEIYYGRYNYKVVAIKVITLDKVHDKEIVDAFAEEIRLMASFRHPNIVAFIGFAWNQQSLASLTAVTEYLSQGNLSHFLTDNPNLHWDLKASLALDIARALQYLHNLLQPPVIHRDLKSKNILLDWPSAKLSGFGVSRKTMDNQTMTAGVGSAFYMAPEALRSGYYSLSADMYSFGCVLCELDTQQPLYSELTIPSHRIMHFILEEDLVPSLSPSCPRRIRSLAEQCFHRDPNQRPTAFDAARVLDAYVNGNDVGGGLV</sequence>
<keyword evidence="2" id="KW-0472">Membrane</keyword>
<dbReference type="InterPro" id="IPR011009">
    <property type="entry name" value="Kinase-like_dom_sf"/>
</dbReference>
<dbReference type="GO" id="GO:0005524">
    <property type="term" value="F:ATP binding"/>
    <property type="evidence" value="ECO:0007669"/>
    <property type="project" value="InterPro"/>
</dbReference>
<evidence type="ECO:0000259" key="3">
    <source>
        <dbReference type="PROSITE" id="PS50011"/>
    </source>
</evidence>
<dbReference type="PANTHER" id="PTHR44329:SF214">
    <property type="entry name" value="PROTEIN KINASE DOMAIN-CONTAINING PROTEIN"/>
    <property type="match status" value="1"/>
</dbReference>
<dbReference type="PANTHER" id="PTHR44329">
    <property type="entry name" value="SERINE/THREONINE-PROTEIN KINASE TNNI3K-RELATED"/>
    <property type="match status" value="1"/>
</dbReference>
<comment type="caution">
    <text evidence="4">The sequence shown here is derived from an EMBL/GenBank/DDBJ whole genome shotgun (WGS) entry which is preliminary data.</text>
</comment>
<keyword evidence="5" id="KW-1185">Reference proteome</keyword>
<dbReference type="InterPro" id="IPR051681">
    <property type="entry name" value="Ser/Thr_Kinases-Pseudokinases"/>
</dbReference>
<dbReference type="SMART" id="SM00220">
    <property type="entry name" value="S_TKc"/>
    <property type="match status" value="1"/>
</dbReference>
<dbReference type="Gene3D" id="1.20.5.510">
    <property type="entry name" value="Single helix bin"/>
    <property type="match status" value="1"/>
</dbReference>
<dbReference type="PROSITE" id="PS50011">
    <property type="entry name" value="PROTEIN_KINASE_DOM"/>
    <property type="match status" value="1"/>
</dbReference>
<accession>A0A6G0XLP4</accession>
<dbReference type="PROSITE" id="PS00108">
    <property type="entry name" value="PROTEIN_KINASE_ST"/>
    <property type="match status" value="1"/>
</dbReference>
<dbReference type="InterPro" id="IPR001245">
    <property type="entry name" value="Ser-Thr/Tyr_kinase_cat_dom"/>
</dbReference>
<proteinExistence type="predicted"/>
<dbReference type="VEuPathDB" id="FungiDB:AeMF1_001855"/>
<feature type="transmembrane region" description="Helical" evidence="2">
    <location>
        <begin position="274"/>
        <end position="295"/>
    </location>
</feature>
<feature type="region of interest" description="Disordered" evidence="1">
    <location>
        <begin position="323"/>
        <end position="347"/>
    </location>
</feature>
<dbReference type="PRINTS" id="PR00109">
    <property type="entry name" value="TYRKINASE"/>
</dbReference>
<organism evidence="4 5">
    <name type="scientific">Aphanomyces euteiches</name>
    <dbReference type="NCBI Taxonomy" id="100861"/>
    <lineage>
        <taxon>Eukaryota</taxon>
        <taxon>Sar</taxon>
        <taxon>Stramenopiles</taxon>
        <taxon>Oomycota</taxon>
        <taxon>Saprolegniomycetes</taxon>
        <taxon>Saprolegniales</taxon>
        <taxon>Verrucalvaceae</taxon>
        <taxon>Aphanomyces</taxon>
    </lineage>
</organism>
<evidence type="ECO:0000313" key="5">
    <source>
        <dbReference type="Proteomes" id="UP000481153"/>
    </source>
</evidence>
<dbReference type="SUPFAM" id="SSF56112">
    <property type="entry name" value="Protein kinase-like (PK-like)"/>
    <property type="match status" value="1"/>
</dbReference>
<keyword evidence="2" id="KW-1133">Transmembrane helix</keyword>
<dbReference type="Pfam" id="PF00069">
    <property type="entry name" value="Pkinase"/>
    <property type="match status" value="1"/>
</dbReference>
<feature type="domain" description="Protein kinase" evidence="3">
    <location>
        <begin position="389"/>
        <end position="649"/>
    </location>
</feature>
<dbReference type="AlphaFoldDB" id="A0A6G0XLP4"/>
<evidence type="ECO:0000313" key="4">
    <source>
        <dbReference type="EMBL" id="KAF0741107.1"/>
    </source>
</evidence>
<dbReference type="Gene3D" id="1.10.510.10">
    <property type="entry name" value="Transferase(Phosphotransferase) domain 1"/>
    <property type="match status" value="1"/>
</dbReference>
<name>A0A6G0XLP4_9STRA</name>
<protein>
    <recommendedName>
        <fullName evidence="3">Protein kinase domain-containing protein</fullName>
    </recommendedName>
</protein>
<dbReference type="Gene3D" id="3.30.200.20">
    <property type="entry name" value="Phosphorylase Kinase, domain 1"/>
    <property type="match status" value="1"/>
</dbReference>
<keyword evidence="2" id="KW-0812">Transmembrane</keyword>
<dbReference type="EMBL" id="VJMJ01000041">
    <property type="protein sequence ID" value="KAF0741107.1"/>
    <property type="molecule type" value="Genomic_DNA"/>
</dbReference>
<dbReference type="InterPro" id="IPR000719">
    <property type="entry name" value="Prot_kinase_dom"/>
</dbReference>
<gene>
    <name evidence="4" type="ORF">Ae201684_003676</name>
</gene>
<dbReference type="GO" id="GO:0004674">
    <property type="term" value="F:protein serine/threonine kinase activity"/>
    <property type="evidence" value="ECO:0007669"/>
    <property type="project" value="TreeGrafter"/>
</dbReference>
<dbReference type="InterPro" id="IPR008271">
    <property type="entry name" value="Ser/Thr_kinase_AS"/>
</dbReference>